<sequence>MTPKPRARNTRSSAAPARPRTRKPRRIGITCYSHFGGSGVVATELGLALARRGYQIHFIAHSLPFRLRTFESNIYFHESLPASYPVFDHAPYNLALTTKMVEVAENYDLDLLHVHYAMPFAASAYLARELIKPRSLGVVTTLHGTDITVVGVEPAFFRVTQFTIQSSDRVTAVSRYLKERTEESFGIRRPIDVVYNFVDSSVFTPRRWGSLRLAPPRTSVIMHASNFRPVKNITAVIKIFSEVRKQVAAKLVMVGDGPEKAGAEQLARELGIQRDVLFLGNQDMMEELLPLADVFLLPSSSESFGLVALEAMSAEVPVVASNLGGLPEVVEHGVTGFLHDPRSIDGFVSSVLRLLRNERLRRSMGRRGRQVAREKFDVNDMVDRYIKVYESLR</sequence>
<dbReference type="Pfam" id="PF00534">
    <property type="entry name" value="Glycos_transf_1"/>
    <property type="match status" value="1"/>
</dbReference>
<dbReference type="InterPro" id="IPR050194">
    <property type="entry name" value="Glycosyltransferase_grp1"/>
</dbReference>
<dbReference type="PANTHER" id="PTHR45947:SF13">
    <property type="entry name" value="TRANSFERASE"/>
    <property type="match status" value="1"/>
</dbReference>
<evidence type="ECO:0000313" key="5">
    <source>
        <dbReference type="Proteomes" id="UP000319836"/>
    </source>
</evidence>
<dbReference type="InterPro" id="IPR028098">
    <property type="entry name" value="Glyco_trans_4-like_N"/>
</dbReference>
<dbReference type="GO" id="GO:0016757">
    <property type="term" value="F:glycosyltransferase activity"/>
    <property type="evidence" value="ECO:0007669"/>
    <property type="project" value="InterPro"/>
</dbReference>
<evidence type="ECO:0000256" key="1">
    <source>
        <dbReference type="SAM" id="MobiDB-lite"/>
    </source>
</evidence>
<dbReference type="InterPro" id="IPR023881">
    <property type="entry name" value="Thiol_BshA"/>
</dbReference>
<dbReference type="EMBL" id="VBPA01000364">
    <property type="protein sequence ID" value="TMQ68920.1"/>
    <property type="molecule type" value="Genomic_DNA"/>
</dbReference>
<dbReference type="AlphaFoldDB" id="A0A538TZ47"/>
<dbReference type="GO" id="GO:0071793">
    <property type="term" value="P:bacillithiol biosynthetic process"/>
    <property type="evidence" value="ECO:0007669"/>
    <property type="project" value="InterPro"/>
</dbReference>
<dbReference type="Proteomes" id="UP000319836">
    <property type="component" value="Unassembled WGS sequence"/>
</dbReference>
<dbReference type="PANTHER" id="PTHR45947">
    <property type="entry name" value="SULFOQUINOVOSYL TRANSFERASE SQD2"/>
    <property type="match status" value="1"/>
</dbReference>
<evidence type="ECO:0000313" key="4">
    <source>
        <dbReference type="EMBL" id="TMQ68920.1"/>
    </source>
</evidence>
<gene>
    <name evidence="4" type="primary">bshA</name>
    <name evidence="4" type="ORF">E6K80_13395</name>
</gene>
<protein>
    <submittedName>
        <fullName evidence="4">N-acetyl-alpha-D-glucosaminyl L-malate synthase BshA</fullName>
    </submittedName>
</protein>
<comment type="caution">
    <text evidence="4">The sequence shown here is derived from an EMBL/GenBank/DDBJ whole genome shotgun (WGS) entry which is preliminary data.</text>
</comment>
<proteinExistence type="predicted"/>
<dbReference type="Pfam" id="PF13439">
    <property type="entry name" value="Glyco_transf_4"/>
    <property type="match status" value="1"/>
</dbReference>
<dbReference type="InterPro" id="IPR001296">
    <property type="entry name" value="Glyco_trans_1"/>
</dbReference>
<feature type="domain" description="Glycosyltransferase subfamily 4-like N-terminal" evidence="3">
    <location>
        <begin position="35"/>
        <end position="200"/>
    </location>
</feature>
<accession>A0A538TZ47</accession>
<dbReference type="Gene3D" id="3.40.50.2000">
    <property type="entry name" value="Glycogen Phosphorylase B"/>
    <property type="match status" value="2"/>
</dbReference>
<feature type="domain" description="Glycosyl transferase family 1" evidence="2">
    <location>
        <begin position="218"/>
        <end position="370"/>
    </location>
</feature>
<evidence type="ECO:0000259" key="2">
    <source>
        <dbReference type="Pfam" id="PF00534"/>
    </source>
</evidence>
<reference evidence="4 5" key="1">
    <citation type="journal article" date="2019" name="Nat. Microbiol.">
        <title>Mediterranean grassland soil C-N compound turnover is dependent on rainfall and depth, and is mediated by genomically divergent microorganisms.</title>
        <authorList>
            <person name="Diamond S."/>
            <person name="Andeer P.F."/>
            <person name="Li Z."/>
            <person name="Crits-Christoph A."/>
            <person name="Burstein D."/>
            <person name="Anantharaman K."/>
            <person name="Lane K.R."/>
            <person name="Thomas B.C."/>
            <person name="Pan C."/>
            <person name="Northen T.R."/>
            <person name="Banfield J.F."/>
        </authorList>
    </citation>
    <scope>NUCLEOTIDE SEQUENCE [LARGE SCALE GENOMIC DNA]</scope>
    <source>
        <strain evidence="4">WS_10</strain>
    </source>
</reference>
<feature type="region of interest" description="Disordered" evidence="1">
    <location>
        <begin position="1"/>
        <end position="22"/>
    </location>
</feature>
<dbReference type="SUPFAM" id="SSF53756">
    <property type="entry name" value="UDP-Glycosyltransferase/glycogen phosphorylase"/>
    <property type="match status" value="1"/>
</dbReference>
<name>A0A538TZ47_UNCEI</name>
<evidence type="ECO:0000259" key="3">
    <source>
        <dbReference type="Pfam" id="PF13439"/>
    </source>
</evidence>
<dbReference type="NCBIfam" id="TIGR03999">
    <property type="entry name" value="thiol_BshA"/>
    <property type="match status" value="1"/>
</dbReference>
<organism evidence="4 5">
    <name type="scientific">Eiseniibacteriota bacterium</name>
    <dbReference type="NCBI Taxonomy" id="2212470"/>
    <lineage>
        <taxon>Bacteria</taxon>
        <taxon>Candidatus Eiseniibacteriota</taxon>
    </lineage>
</organism>